<feature type="domain" description="HTH cro/C1-type" evidence="1">
    <location>
        <begin position="18"/>
        <end position="72"/>
    </location>
</feature>
<dbReference type="InterPro" id="IPR001387">
    <property type="entry name" value="Cro/C1-type_HTH"/>
</dbReference>
<protein>
    <recommendedName>
        <fullName evidence="1">HTH cro/C1-type domain-containing protein</fullName>
    </recommendedName>
</protein>
<dbReference type="OrthoDB" id="678057at2"/>
<proteinExistence type="predicted"/>
<evidence type="ECO:0000259" key="1">
    <source>
        <dbReference type="PROSITE" id="PS50943"/>
    </source>
</evidence>
<dbReference type="EMBL" id="FORU01000004">
    <property type="protein sequence ID" value="SFJ19952.1"/>
    <property type="molecule type" value="Genomic_DNA"/>
</dbReference>
<dbReference type="AlphaFoldDB" id="A0A1I3PEN9"/>
<dbReference type="RefSeq" id="WP_090678387.1">
    <property type="nucleotide sequence ID" value="NZ_FORU01000004.1"/>
</dbReference>
<sequence>MLDDKKKSEFLIKFGNKVVEIKKKKKLSFRDIANNCDLDHSYIGKIAKGTENITLETVLNLSYGLGEMPKVLMDFYFEMKEEDIQK</sequence>
<organism evidence="2 3">
    <name type="scientific">Myroides guanonis</name>
    <dbReference type="NCBI Taxonomy" id="1150112"/>
    <lineage>
        <taxon>Bacteria</taxon>
        <taxon>Pseudomonadati</taxon>
        <taxon>Bacteroidota</taxon>
        <taxon>Flavobacteriia</taxon>
        <taxon>Flavobacteriales</taxon>
        <taxon>Flavobacteriaceae</taxon>
        <taxon>Myroides</taxon>
    </lineage>
</organism>
<dbReference type="Gene3D" id="1.10.260.40">
    <property type="entry name" value="lambda repressor-like DNA-binding domains"/>
    <property type="match status" value="1"/>
</dbReference>
<evidence type="ECO:0000313" key="3">
    <source>
        <dbReference type="Proteomes" id="UP000243887"/>
    </source>
</evidence>
<dbReference type="STRING" id="1150112.SAMN04487893_10494"/>
<dbReference type="SUPFAM" id="SSF47413">
    <property type="entry name" value="lambda repressor-like DNA-binding domains"/>
    <property type="match status" value="1"/>
</dbReference>
<gene>
    <name evidence="2" type="ORF">SAMN04487893_10494</name>
</gene>
<dbReference type="PROSITE" id="PS50943">
    <property type="entry name" value="HTH_CROC1"/>
    <property type="match status" value="1"/>
</dbReference>
<dbReference type="Proteomes" id="UP000243887">
    <property type="component" value="Unassembled WGS sequence"/>
</dbReference>
<dbReference type="GO" id="GO:0003677">
    <property type="term" value="F:DNA binding"/>
    <property type="evidence" value="ECO:0007669"/>
    <property type="project" value="InterPro"/>
</dbReference>
<accession>A0A1I3PEN9</accession>
<name>A0A1I3PEN9_9FLAO</name>
<keyword evidence="3" id="KW-1185">Reference proteome</keyword>
<dbReference type="InterPro" id="IPR010982">
    <property type="entry name" value="Lambda_DNA-bd_dom_sf"/>
</dbReference>
<evidence type="ECO:0000313" key="2">
    <source>
        <dbReference type="EMBL" id="SFJ19952.1"/>
    </source>
</evidence>
<reference evidence="3" key="1">
    <citation type="submission" date="2016-10" db="EMBL/GenBank/DDBJ databases">
        <authorList>
            <person name="Varghese N."/>
            <person name="Submissions S."/>
        </authorList>
    </citation>
    <scope>NUCLEOTIDE SEQUENCE [LARGE SCALE GENOMIC DNA]</scope>
    <source>
        <strain evidence="3">DSM 26542</strain>
    </source>
</reference>